<dbReference type="PIRSF" id="PIRSF018266">
    <property type="entry name" value="FecR"/>
    <property type="match status" value="1"/>
</dbReference>
<name>A0A979GW73_CHIPD</name>
<dbReference type="InterPro" id="IPR006860">
    <property type="entry name" value="FecR"/>
</dbReference>
<dbReference type="RefSeq" id="WP_012791987.1">
    <property type="nucleotide sequence ID" value="NC_013132.1"/>
</dbReference>
<dbReference type="GO" id="GO:0016989">
    <property type="term" value="F:sigma factor antagonist activity"/>
    <property type="evidence" value="ECO:0007669"/>
    <property type="project" value="TreeGrafter"/>
</dbReference>
<evidence type="ECO:0000259" key="1">
    <source>
        <dbReference type="Pfam" id="PF04773"/>
    </source>
</evidence>
<dbReference type="PANTHER" id="PTHR30273:SF2">
    <property type="entry name" value="PROTEIN FECR"/>
    <property type="match status" value="1"/>
</dbReference>
<dbReference type="InterPro" id="IPR012373">
    <property type="entry name" value="Ferrdict_sens_TM"/>
</dbReference>
<organism evidence="3 4">
    <name type="scientific">Chitinophaga pinensis (strain ATCC 43595 / DSM 2588 / LMG 13176 / NBRC 15968 / NCIMB 11800 / UQM 2034)</name>
    <dbReference type="NCBI Taxonomy" id="485918"/>
    <lineage>
        <taxon>Bacteria</taxon>
        <taxon>Pseudomonadati</taxon>
        <taxon>Bacteroidota</taxon>
        <taxon>Chitinophagia</taxon>
        <taxon>Chitinophagales</taxon>
        <taxon>Chitinophagaceae</taxon>
        <taxon>Chitinophaga</taxon>
    </lineage>
</organism>
<dbReference type="EMBL" id="CP001699">
    <property type="protein sequence ID" value="ACU61819.1"/>
    <property type="molecule type" value="Genomic_DNA"/>
</dbReference>
<reference evidence="4" key="1">
    <citation type="submission" date="2009-08" db="EMBL/GenBank/DDBJ databases">
        <title>The complete genome of Chitinophaga pinensis DSM 2588.</title>
        <authorList>
            <consortium name="US DOE Joint Genome Institute (JGI-PGF)"/>
            <person name="Lucas S."/>
            <person name="Copeland A."/>
            <person name="Lapidus A."/>
            <person name="Glavina del Rio T."/>
            <person name="Dalin E."/>
            <person name="Tice H."/>
            <person name="Bruce D."/>
            <person name="Goodwin L."/>
            <person name="Pitluck S."/>
            <person name="Kyrpides N."/>
            <person name="Mavromatis K."/>
            <person name="Ivanova N."/>
            <person name="Mikhailova N."/>
            <person name="Sims D."/>
            <person name="Meinche L."/>
            <person name="Brettin T."/>
            <person name="Detter J.C."/>
            <person name="Han C."/>
            <person name="Larimer F."/>
            <person name="Land M."/>
            <person name="Hauser L."/>
            <person name="Markowitz V."/>
            <person name="Cheng J.-F."/>
            <person name="Hugenholtz P."/>
            <person name="Woyke T."/>
            <person name="Wu D."/>
            <person name="Spring S."/>
            <person name="Klenk H.-P."/>
            <person name="Eisen J.A."/>
        </authorList>
    </citation>
    <scope>NUCLEOTIDE SEQUENCE [LARGE SCALE GENOMIC DNA]</scope>
    <source>
        <strain evidence="4">ATCC 43595 / DSM 2588 / LMG 13176 / NBRC 15968 / NCIMB 11800 / UQM 2034</strain>
    </source>
</reference>
<protein>
    <submittedName>
        <fullName evidence="3">Anti-FecI sigma factor, FecR</fullName>
    </submittedName>
</protein>
<proteinExistence type="predicted"/>
<reference evidence="3 4" key="2">
    <citation type="journal article" date="2010" name="Stand. Genomic Sci.">
        <title>Complete genome sequence of Chitinophaga pinensis type strain (UQM 2034).</title>
        <authorList>
            <person name="Glavina Del Rio T."/>
            <person name="Abt B."/>
            <person name="Spring S."/>
            <person name="Lapidus A."/>
            <person name="Nolan M."/>
            <person name="Tice H."/>
            <person name="Copeland A."/>
            <person name="Cheng J.F."/>
            <person name="Chen F."/>
            <person name="Bruce D."/>
            <person name="Goodwin L."/>
            <person name="Pitluck S."/>
            <person name="Ivanova N."/>
            <person name="Mavromatis K."/>
            <person name="Mikhailova N."/>
            <person name="Pati A."/>
            <person name="Chen A."/>
            <person name="Palaniappan K."/>
            <person name="Land M."/>
            <person name="Hauser L."/>
            <person name="Chang Y.J."/>
            <person name="Jeffries C.D."/>
            <person name="Chain P."/>
            <person name="Saunders E."/>
            <person name="Detter J.C."/>
            <person name="Brettin T."/>
            <person name="Rohde M."/>
            <person name="Goker M."/>
            <person name="Bristow J."/>
            <person name="Eisen J.A."/>
            <person name="Markowitz V."/>
            <person name="Hugenholtz P."/>
            <person name="Kyrpides N.C."/>
            <person name="Klenk H.P."/>
            <person name="Lucas S."/>
        </authorList>
    </citation>
    <scope>NUCLEOTIDE SEQUENCE [LARGE SCALE GENOMIC DNA]</scope>
    <source>
        <strain evidence="4">ATCC 43595 / DSM 2588 / LMG 13176 / NBRC 15968 / NCIMB 11800 / UQM 2034</strain>
    </source>
</reference>
<dbReference type="Pfam" id="PF04773">
    <property type="entry name" value="FecR"/>
    <property type="match status" value="1"/>
</dbReference>
<evidence type="ECO:0000259" key="2">
    <source>
        <dbReference type="Pfam" id="PF16344"/>
    </source>
</evidence>
<evidence type="ECO:0000313" key="3">
    <source>
        <dbReference type="EMBL" id="ACU61819.1"/>
    </source>
</evidence>
<dbReference type="Proteomes" id="UP000002215">
    <property type="component" value="Chromosome"/>
</dbReference>
<dbReference type="KEGG" id="cpi:Cpin_4372"/>
<dbReference type="PANTHER" id="PTHR30273">
    <property type="entry name" value="PERIPLASMIC SIGNAL SENSOR AND SIGMA FACTOR ACTIVATOR FECR-RELATED"/>
    <property type="match status" value="1"/>
</dbReference>
<feature type="domain" description="Protein FecR C-terminal" evidence="2">
    <location>
        <begin position="245"/>
        <end position="313"/>
    </location>
</feature>
<feature type="domain" description="FecR protein" evidence="1">
    <location>
        <begin position="112"/>
        <end position="204"/>
    </location>
</feature>
<dbReference type="Pfam" id="PF16344">
    <property type="entry name" value="FecR_C"/>
    <property type="match status" value="1"/>
</dbReference>
<evidence type="ECO:0000313" key="4">
    <source>
        <dbReference type="Proteomes" id="UP000002215"/>
    </source>
</evidence>
<accession>A0A979GW73</accession>
<dbReference type="OrthoDB" id="642683at2"/>
<dbReference type="AlphaFoldDB" id="A0A979GW73"/>
<gene>
    <name evidence="3" type="ordered locus">Cpin_4372</name>
</gene>
<dbReference type="Gene3D" id="2.60.120.1440">
    <property type="match status" value="1"/>
</dbReference>
<dbReference type="Gene3D" id="3.55.50.30">
    <property type="match status" value="1"/>
</dbReference>
<sequence length="314" mass="35152">MKQPEQHIINSLLEKHSLGILTPEERVLLENWYADFPQQGEVWVDATEKTAMKDALKAEIFDTIATVQVHAIKPPVRRIWWQAAAVIAALAVISLLYSRREPVYEVVTAAAGKGIVRLQLPDQSEMWLEPGTVVRYPKDFGKRNRELELKDGMAFFSVEEQTEHPFIVKMPGGVQAKVLGTGFTVKKYAQSADVMVMVSSGAVQVTDSSGVLGICKSGQQILYRLTDHTATRSEEIVEDWRNGNLSIRDASFLEIARILENRYGLQLTFNPANVASYRFTLRINKQDTAADVLEMLKDISGLTYTLSGNKVIIQ</sequence>
<dbReference type="InterPro" id="IPR032508">
    <property type="entry name" value="FecR_C"/>
</dbReference>